<accession>E6U0A6</accession>
<protein>
    <submittedName>
        <fullName evidence="1">Metal dependent phosphohydrolase</fullName>
    </submittedName>
</protein>
<dbReference type="OrthoDB" id="9802385at2"/>
<keyword evidence="2" id="KW-1185">Reference proteome</keyword>
<dbReference type="eggNOG" id="COG0317">
    <property type="taxonomic scope" value="Bacteria"/>
</dbReference>
<name>E6U0A6_EVAC2</name>
<dbReference type="AlphaFoldDB" id="E6U0A6"/>
<dbReference type="HOGENOM" id="CLU_084517_2_0_9"/>
<dbReference type="STRING" id="649639.Bcell_1960"/>
<organism evidence="1 2">
    <name type="scientific">Evansella cellulosilytica (strain ATCC 21833 / DSM 2522 / FERM P-1141 / JCM 9156 / N-4)</name>
    <name type="common">Bacillus cellulosilyticus</name>
    <dbReference type="NCBI Taxonomy" id="649639"/>
    <lineage>
        <taxon>Bacteria</taxon>
        <taxon>Bacillati</taxon>
        <taxon>Bacillota</taxon>
        <taxon>Bacilli</taxon>
        <taxon>Bacillales</taxon>
        <taxon>Bacillaceae</taxon>
        <taxon>Evansella</taxon>
    </lineage>
</organism>
<dbReference type="PANTHER" id="PTHR46246">
    <property type="entry name" value="GUANOSINE-3',5'-BIS(DIPHOSPHATE) 3'-PYROPHOSPHOHYDROLASE MESH1"/>
    <property type="match status" value="1"/>
</dbReference>
<reference evidence="1 2" key="1">
    <citation type="submission" date="2010-12" db="EMBL/GenBank/DDBJ databases">
        <title>Complete sequence of Bacillus cellulosilyticus DSM 2522.</title>
        <authorList>
            <consortium name="US DOE Joint Genome Institute"/>
            <person name="Lucas S."/>
            <person name="Copeland A."/>
            <person name="Lapidus A."/>
            <person name="Cheng J.-F."/>
            <person name="Bruce D."/>
            <person name="Goodwin L."/>
            <person name="Pitluck S."/>
            <person name="Chertkov O."/>
            <person name="Detter J.C."/>
            <person name="Han C."/>
            <person name="Tapia R."/>
            <person name="Land M."/>
            <person name="Hauser L."/>
            <person name="Jeffries C."/>
            <person name="Kyrpides N."/>
            <person name="Ivanova N."/>
            <person name="Mikhailova N."/>
            <person name="Brumm P."/>
            <person name="Mead D."/>
            <person name="Woyke T."/>
        </authorList>
    </citation>
    <scope>NUCLEOTIDE SEQUENCE [LARGE SCALE GENOMIC DNA]</scope>
    <source>
        <strain evidence="2">ATCC 21833 / DSM 2522 / FERM P-1141 / JCM 9156 / N-4</strain>
    </source>
</reference>
<evidence type="ECO:0000313" key="1">
    <source>
        <dbReference type="EMBL" id="ADU30222.1"/>
    </source>
</evidence>
<dbReference type="PANTHER" id="PTHR46246:SF1">
    <property type="entry name" value="GUANOSINE-3',5'-BIS(DIPHOSPHATE) 3'-PYROPHOSPHOHYDROLASE MESH1"/>
    <property type="match status" value="1"/>
</dbReference>
<proteinExistence type="predicted"/>
<dbReference type="RefSeq" id="WP_013488558.1">
    <property type="nucleotide sequence ID" value="NC_014829.1"/>
</dbReference>
<dbReference type="Gene3D" id="1.10.3210.10">
    <property type="entry name" value="Hypothetical protein af1432"/>
    <property type="match status" value="1"/>
</dbReference>
<dbReference type="GO" id="GO:0008893">
    <property type="term" value="F:guanosine-3',5'-bis(diphosphate) 3'-diphosphatase activity"/>
    <property type="evidence" value="ECO:0007669"/>
    <property type="project" value="TreeGrafter"/>
</dbReference>
<evidence type="ECO:0000313" key="2">
    <source>
        <dbReference type="Proteomes" id="UP000001401"/>
    </source>
</evidence>
<dbReference type="InterPro" id="IPR052194">
    <property type="entry name" value="MESH1"/>
</dbReference>
<sequence>MELKLIDEAVIFATNAHAKQYRKTDSTPYITHPYTAALFMQTHLHGSSFSDEERMNIIIAILLHDVIEDTDGTVEQITNIFGEKISELVIGASEMDKSKSWFERKSESIKKTKYATLQQKYVILADKIHNLHSMVKAKELLGSSLWSSFSATKKDQEWYYKNMYRALVSNLDEIPPLFKVMEQYITTLFQNDF</sequence>
<dbReference type="SUPFAM" id="SSF109604">
    <property type="entry name" value="HD-domain/PDEase-like"/>
    <property type="match status" value="1"/>
</dbReference>
<keyword evidence="1" id="KW-0378">Hydrolase</keyword>
<gene>
    <name evidence="1" type="ordered locus">Bcell_1960</name>
</gene>
<dbReference type="Pfam" id="PF13328">
    <property type="entry name" value="HD_4"/>
    <property type="match status" value="1"/>
</dbReference>
<dbReference type="EMBL" id="CP002394">
    <property type="protein sequence ID" value="ADU30222.1"/>
    <property type="molecule type" value="Genomic_DNA"/>
</dbReference>
<dbReference type="Proteomes" id="UP000001401">
    <property type="component" value="Chromosome"/>
</dbReference>
<dbReference type="KEGG" id="bco:Bcell_1960"/>